<comment type="similarity">
    <text evidence="2">Belongs to the flagella basal body rod proteins family.</text>
</comment>
<organism evidence="8 9">
    <name type="scientific">Ramlibacter monticola</name>
    <dbReference type="NCBI Taxonomy" id="1926872"/>
    <lineage>
        <taxon>Bacteria</taxon>
        <taxon>Pseudomonadati</taxon>
        <taxon>Pseudomonadota</taxon>
        <taxon>Betaproteobacteria</taxon>
        <taxon>Burkholderiales</taxon>
        <taxon>Comamonadaceae</taxon>
        <taxon>Ramlibacter</taxon>
    </lineage>
</organism>
<gene>
    <name evidence="8" type="primary">flgC</name>
    <name evidence="8" type="ORF">JJ685_20400</name>
</gene>
<feature type="domain" description="Flagellar basal-body/hook protein C-terminal" evidence="7">
    <location>
        <begin position="94"/>
        <end position="136"/>
    </location>
</feature>
<dbReference type="GO" id="GO:0071978">
    <property type="term" value="P:bacterial-type flagellum-dependent swarming motility"/>
    <property type="evidence" value="ECO:0007669"/>
    <property type="project" value="TreeGrafter"/>
</dbReference>
<evidence type="ECO:0000256" key="4">
    <source>
        <dbReference type="ARBA" id="ARBA00023143"/>
    </source>
</evidence>
<dbReference type="GO" id="GO:0030694">
    <property type="term" value="C:bacterial-type flagellum basal body, rod"/>
    <property type="evidence" value="ECO:0007669"/>
    <property type="project" value="UniProtKB-UniRule"/>
</dbReference>
<dbReference type="Proteomes" id="UP000599109">
    <property type="component" value="Unassembled WGS sequence"/>
</dbReference>
<dbReference type="InterPro" id="IPR006299">
    <property type="entry name" value="FlgC"/>
</dbReference>
<evidence type="ECO:0000256" key="3">
    <source>
        <dbReference type="ARBA" id="ARBA00017941"/>
    </source>
</evidence>
<dbReference type="Pfam" id="PF06429">
    <property type="entry name" value="Flg_bbr_C"/>
    <property type="match status" value="1"/>
</dbReference>
<dbReference type="RefSeq" id="WP_201676167.1">
    <property type="nucleotide sequence ID" value="NZ_JAEQNE010000005.1"/>
</dbReference>
<dbReference type="NCBIfam" id="TIGR01395">
    <property type="entry name" value="FlgC"/>
    <property type="match status" value="1"/>
</dbReference>
<dbReference type="PANTHER" id="PTHR30435:SF2">
    <property type="entry name" value="FLAGELLAR BASAL-BODY ROD PROTEIN FLGC"/>
    <property type="match status" value="1"/>
</dbReference>
<dbReference type="EMBL" id="JAEQNE010000005">
    <property type="protein sequence ID" value="MBL0393509.1"/>
    <property type="molecule type" value="Genomic_DNA"/>
</dbReference>
<name>A0A936Z424_9BURK</name>
<keyword evidence="4 6" id="KW-0975">Bacterial flagellum</keyword>
<keyword evidence="9" id="KW-1185">Reference proteome</keyword>
<keyword evidence="8" id="KW-0282">Flagellum</keyword>
<comment type="subcellular location">
    <subcellularLocation>
        <location evidence="1 6">Bacterial flagellum basal body</location>
    </subcellularLocation>
</comment>
<protein>
    <recommendedName>
        <fullName evidence="3 6">Flagellar basal-body rod protein FlgC</fullName>
    </recommendedName>
</protein>
<evidence type="ECO:0000313" key="9">
    <source>
        <dbReference type="Proteomes" id="UP000599109"/>
    </source>
</evidence>
<dbReference type="PANTHER" id="PTHR30435">
    <property type="entry name" value="FLAGELLAR PROTEIN"/>
    <property type="match status" value="1"/>
</dbReference>
<evidence type="ECO:0000259" key="7">
    <source>
        <dbReference type="Pfam" id="PF06429"/>
    </source>
</evidence>
<proteinExistence type="inferred from homology"/>
<accession>A0A936Z424</accession>
<dbReference type="InterPro" id="IPR010930">
    <property type="entry name" value="Flg_bb/hook_C_dom"/>
</dbReference>
<keyword evidence="8" id="KW-0969">Cilium</keyword>
<evidence type="ECO:0000256" key="5">
    <source>
        <dbReference type="ARBA" id="ARBA00025933"/>
    </source>
</evidence>
<dbReference type="AlphaFoldDB" id="A0A936Z424"/>
<comment type="subunit">
    <text evidence="5 6">The basal body constitutes a major portion of the flagellar organelle and consists of four rings (L,P,S, and M) mounted on a central rod. The rod consists of about 26 subunits of FlgG in the distal portion, and FlgB, FlgC and FlgF are thought to build up the proximal portion of the rod with about 6 subunits each.</text>
</comment>
<evidence type="ECO:0000313" key="8">
    <source>
        <dbReference type="EMBL" id="MBL0393509.1"/>
    </source>
</evidence>
<keyword evidence="8" id="KW-0966">Cell projection</keyword>
<evidence type="ECO:0000256" key="6">
    <source>
        <dbReference type="RuleBase" id="RU362062"/>
    </source>
</evidence>
<evidence type="ECO:0000256" key="2">
    <source>
        <dbReference type="ARBA" id="ARBA00009677"/>
    </source>
</evidence>
<sequence>MDFAQVFAIGAAGMSVQRMRVEVAALNLANAHTVQAPGTPGYQPQRVVVNPSLPFDALVAAGLHAGALPTASVEPAASSPRMVHDPGHPLADARGFVRHPGVDPATEMVTLMEAMRSYEANVAALNTARALALKTLEIGRGT</sequence>
<comment type="caution">
    <text evidence="8">The sequence shown here is derived from an EMBL/GenBank/DDBJ whole genome shotgun (WGS) entry which is preliminary data.</text>
</comment>
<reference evidence="8 9" key="1">
    <citation type="journal article" date="2017" name="Int. J. Syst. Evol. Microbiol.">
        <title>Ramlibacter monticola sp. nov., isolated from forest soil.</title>
        <authorList>
            <person name="Chaudhary D.K."/>
            <person name="Kim J."/>
        </authorList>
    </citation>
    <scope>NUCLEOTIDE SEQUENCE [LARGE SCALE GENOMIC DNA]</scope>
    <source>
        <strain evidence="8 9">KACC 19175</strain>
    </source>
</reference>
<evidence type="ECO:0000256" key="1">
    <source>
        <dbReference type="ARBA" id="ARBA00004117"/>
    </source>
</evidence>